<dbReference type="EMBL" id="BAAAZH010000032">
    <property type="protein sequence ID" value="GAA4128140.1"/>
    <property type="molecule type" value="Genomic_DNA"/>
</dbReference>
<dbReference type="SUPFAM" id="SSF47413">
    <property type="entry name" value="lambda repressor-like DNA-binding domains"/>
    <property type="match status" value="1"/>
</dbReference>
<evidence type="ECO:0000313" key="4">
    <source>
        <dbReference type="Proteomes" id="UP001501495"/>
    </source>
</evidence>
<feature type="region of interest" description="Disordered" evidence="1">
    <location>
        <begin position="1"/>
        <end position="31"/>
    </location>
</feature>
<feature type="domain" description="HTH cro/C1-type" evidence="2">
    <location>
        <begin position="41"/>
        <end position="95"/>
    </location>
</feature>
<keyword evidence="4" id="KW-1185">Reference proteome</keyword>
<evidence type="ECO:0000313" key="3">
    <source>
        <dbReference type="EMBL" id="GAA4128140.1"/>
    </source>
</evidence>
<dbReference type="InterPro" id="IPR001387">
    <property type="entry name" value="Cro/C1-type_HTH"/>
</dbReference>
<dbReference type="Proteomes" id="UP001501495">
    <property type="component" value="Unassembled WGS sequence"/>
</dbReference>
<dbReference type="PROSITE" id="PS50943">
    <property type="entry name" value="HTH_CROC1"/>
    <property type="match status" value="1"/>
</dbReference>
<evidence type="ECO:0000259" key="2">
    <source>
        <dbReference type="PROSITE" id="PS50943"/>
    </source>
</evidence>
<sequence>MGELLTFTPVDRTPARAIERSEPSERSEPEPLWRELVGAQLRAARLAAGRTLADVAAAAGISLPYLSEIERGLKEPSSEVLAAVSGALGLGLLDLTTAVSRTLGGEPHGIAPTGPLCLAV</sequence>
<accession>A0ABP7Y177</accession>
<dbReference type="SMART" id="SM00530">
    <property type="entry name" value="HTH_XRE"/>
    <property type="match status" value="1"/>
</dbReference>
<evidence type="ECO:0000256" key="1">
    <source>
        <dbReference type="SAM" id="MobiDB-lite"/>
    </source>
</evidence>
<dbReference type="Pfam" id="PF01381">
    <property type="entry name" value="HTH_3"/>
    <property type="match status" value="1"/>
</dbReference>
<comment type="caution">
    <text evidence="3">The sequence shown here is derived from an EMBL/GenBank/DDBJ whole genome shotgun (WGS) entry which is preliminary data.</text>
</comment>
<dbReference type="InterPro" id="IPR010982">
    <property type="entry name" value="Lambda_DNA-bd_dom_sf"/>
</dbReference>
<name>A0ABP7Y177_9ACTN</name>
<reference evidence="4" key="1">
    <citation type="journal article" date="2019" name="Int. J. Syst. Evol. Microbiol.">
        <title>The Global Catalogue of Microorganisms (GCM) 10K type strain sequencing project: providing services to taxonomists for standard genome sequencing and annotation.</title>
        <authorList>
            <consortium name="The Broad Institute Genomics Platform"/>
            <consortium name="The Broad Institute Genome Sequencing Center for Infectious Disease"/>
            <person name="Wu L."/>
            <person name="Ma J."/>
        </authorList>
    </citation>
    <scope>NUCLEOTIDE SEQUENCE [LARGE SCALE GENOMIC DNA]</scope>
    <source>
        <strain evidence="4">JCM 16703</strain>
    </source>
</reference>
<organism evidence="3 4">
    <name type="scientific">Nocardioides fonticola</name>
    <dbReference type="NCBI Taxonomy" id="450363"/>
    <lineage>
        <taxon>Bacteria</taxon>
        <taxon>Bacillati</taxon>
        <taxon>Actinomycetota</taxon>
        <taxon>Actinomycetes</taxon>
        <taxon>Propionibacteriales</taxon>
        <taxon>Nocardioidaceae</taxon>
        <taxon>Nocardioides</taxon>
    </lineage>
</organism>
<dbReference type="CDD" id="cd00093">
    <property type="entry name" value="HTH_XRE"/>
    <property type="match status" value="1"/>
</dbReference>
<dbReference type="RefSeq" id="WP_344735211.1">
    <property type="nucleotide sequence ID" value="NZ_BAAAZH010000032.1"/>
</dbReference>
<protein>
    <recommendedName>
        <fullName evidence="2">HTH cro/C1-type domain-containing protein</fullName>
    </recommendedName>
</protein>
<proteinExistence type="predicted"/>
<gene>
    <name evidence="3" type="ORF">GCM10022215_39320</name>
</gene>
<feature type="compositionally biased region" description="Basic and acidic residues" evidence="1">
    <location>
        <begin position="13"/>
        <end position="31"/>
    </location>
</feature>
<dbReference type="Gene3D" id="1.10.260.40">
    <property type="entry name" value="lambda repressor-like DNA-binding domains"/>
    <property type="match status" value="1"/>
</dbReference>